<dbReference type="RefSeq" id="WP_075055303.1">
    <property type="nucleotide sequence ID" value="NZ_CP007536.1"/>
</dbReference>
<sequence>MKVRVYFCRESIGAELVNARLSRQALETIYDLVWEQELKNVITIGKIWLRFRQSGRPFGHPLKEKRPHAKIAAGDIIEAAGKCYMVMDVGVKGIELERGG</sequence>
<protein>
    <submittedName>
        <fullName evidence="1">Uncharacterized protein</fullName>
    </submittedName>
</protein>
<dbReference type="HOGENOM" id="CLU_2299439_0_0_2"/>
<dbReference type="GeneID" id="74947550"/>
<name>A0A060HJ14_9ARCH</name>
<evidence type="ECO:0000313" key="2">
    <source>
        <dbReference type="Proteomes" id="UP000027093"/>
    </source>
</evidence>
<organism evidence="1 2">
    <name type="scientific">Nitrososphaera viennensis EN76</name>
    <dbReference type="NCBI Taxonomy" id="926571"/>
    <lineage>
        <taxon>Archaea</taxon>
        <taxon>Nitrososphaerota</taxon>
        <taxon>Nitrososphaeria</taxon>
        <taxon>Nitrososphaerales</taxon>
        <taxon>Nitrososphaeraceae</taxon>
        <taxon>Nitrososphaera</taxon>
    </lineage>
</organism>
<dbReference type="EMBL" id="CP007536">
    <property type="protein sequence ID" value="AIC16569.1"/>
    <property type="molecule type" value="Genomic_DNA"/>
</dbReference>
<dbReference type="STRING" id="926571.NVIE_023100"/>
<accession>A0A060HJ14</accession>
<proteinExistence type="predicted"/>
<keyword evidence="2" id="KW-1185">Reference proteome</keyword>
<dbReference type="KEGG" id="nvn:NVIE_023100"/>
<dbReference type="Proteomes" id="UP000027093">
    <property type="component" value="Chromosome"/>
</dbReference>
<reference evidence="1 2" key="1">
    <citation type="journal article" date="2014" name="Int. J. Syst. Evol. Microbiol.">
        <title>Nitrososphaera viennensis gen. nov., sp. nov., an aerobic and mesophilic, ammonia-oxidizing archaeon from soil and a member of the archaeal phylum Thaumarchaeota.</title>
        <authorList>
            <person name="Stieglmeier M."/>
            <person name="Klingl A."/>
            <person name="Alves R.J."/>
            <person name="Rittmann S.K."/>
            <person name="Melcher M."/>
            <person name="Leisch N."/>
            <person name="Schleper C."/>
        </authorList>
    </citation>
    <scope>NUCLEOTIDE SEQUENCE [LARGE SCALE GENOMIC DNA]</scope>
    <source>
        <strain evidence="1">EN76</strain>
    </source>
</reference>
<dbReference type="AlphaFoldDB" id="A0A060HJ14"/>
<gene>
    <name evidence="1" type="ORF">NVIE_023100</name>
</gene>
<dbReference type="OrthoDB" id="7241at2157"/>
<evidence type="ECO:0000313" key="1">
    <source>
        <dbReference type="EMBL" id="AIC16569.1"/>
    </source>
</evidence>